<dbReference type="Proteomes" id="UP000789525">
    <property type="component" value="Unassembled WGS sequence"/>
</dbReference>
<comment type="caution">
    <text evidence="1">The sequence shown here is derived from an EMBL/GenBank/DDBJ whole genome shotgun (WGS) entry which is preliminary data.</text>
</comment>
<evidence type="ECO:0000313" key="2">
    <source>
        <dbReference type="Proteomes" id="UP000789525"/>
    </source>
</evidence>
<gene>
    <name evidence="1" type="ORF">ACOLOM_LOCUS2565</name>
</gene>
<protein>
    <submittedName>
        <fullName evidence="1">4013_t:CDS:1</fullName>
    </submittedName>
</protein>
<sequence length="415" mass="46833">MGPMGSGKILLLNYFRNKVFLKCDVILNSRTDNELLLKLSKQVGYFPLFTSLISLSNFTDGLASAFIGQKTVGLNSTTDAEIKKILDTMAIALYDIAPKSLTKRSSIGKNEIVKSYDPADIPIVVIDSFMSKDTQENHELWGDLAKVAAMLVENRIAHVIFVSSNPGIIKHLGRALPNKTFNYVILNDAPIERSISLVKKHVSIANAKELEDSLGALGGRLTDLRFFISKLQTGLSPKEALDQLVDKATIEIRKLGYGDDTEDSTKMQWTGIQFWSIMKELAQKEYVIIYFFGDDTPIRAMEEAELISITQYDGRPNLLKSGKPLYRVAFQRIHSDNLFAATMEMQTSQYLYSYEADKIKKYEEELTTLGQMFVKPPGIEKRMKFLSERIGKSHDKAEKYQQEIDKLKKRISDGI</sequence>
<dbReference type="EMBL" id="CAJVPT010003418">
    <property type="protein sequence ID" value="CAG8495515.1"/>
    <property type="molecule type" value="Genomic_DNA"/>
</dbReference>
<evidence type="ECO:0000313" key="1">
    <source>
        <dbReference type="EMBL" id="CAG8495515.1"/>
    </source>
</evidence>
<keyword evidence="2" id="KW-1185">Reference proteome</keyword>
<proteinExistence type="predicted"/>
<name>A0ACA9KWY7_9GLOM</name>
<reference evidence="1" key="1">
    <citation type="submission" date="2021-06" db="EMBL/GenBank/DDBJ databases">
        <authorList>
            <person name="Kallberg Y."/>
            <person name="Tangrot J."/>
            <person name="Rosling A."/>
        </authorList>
    </citation>
    <scope>NUCLEOTIDE SEQUENCE</scope>
    <source>
        <strain evidence="1">CL356</strain>
    </source>
</reference>
<organism evidence="1 2">
    <name type="scientific">Acaulospora colombiana</name>
    <dbReference type="NCBI Taxonomy" id="27376"/>
    <lineage>
        <taxon>Eukaryota</taxon>
        <taxon>Fungi</taxon>
        <taxon>Fungi incertae sedis</taxon>
        <taxon>Mucoromycota</taxon>
        <taxon>Glomeromycotina</taxon>
        <taxon>Glomeromycetes</taxon>
        <taxon>Diversisporales</taxon>
        <taxon>Acaulosporaceae</taxon>
        <taxon>Acaulospora</taxon>
    </lineage>
</organism>
<accession>A0ACA9KWY7</accession>